<evidence type="ECO:0000313" key="2">
    <source>
        <dbReference type="EnsemblMetazoa" id="XP_016984184.1"/>
    </source>
</evidence>
<dbReference type="OrthoDB" id="7975395at2759"/>
<evidence type="ECO:0000313" key="4">
    <source>
        <dbReference type="RefSeq" id="XP_016984184.1"/>
    </source>
</evidence>
<dbReference type="RefSeq" id="XP_016984184.1">
    <property type="nucleotide sequence ID" value="XM_017128695.1"/>
</dbReference>
<dbReference type="Proteomes" id="UP001652680">
    <property type="component" value="Unassembled WGS sequence"/>
</dbReference>
<feature type="signal peptide" evidence="1">
    <location>
        <begin position="1"/>
        <end position="17"/>
    </location>
</feature>
<reference evidence="2" key="3">
    <citation type="submission" date="2025-05" db="UniProtKB">
        <authorList>
            <consortium name="EnsemblMetazoa"/>
        </authorList>
    </citation>
    <scope>IDENTIFICATION</scope>
</reference>
<keyword evidence="1" id="KW-0732">Signal</keyword>
<gene>
    <name evidence="4" type="primary">LOC108048183</name>
    <name evidence="2" type="synonym">108048183</name>
</gene>
<organism evidence="4">
    <name type="scientific">Drosophila rhopaloa</name>
    <name type="common">Fruit fly</name>
    <dbReference type="NCBI Taxonomy" id="1041015"/>
    <lineage>
        <taxon>Eukaryota</taxon>
        <taxon>Metazoa</taxon>
        <taxon>Ecdysozoa</taxon>
        <taxon>Arthropoda</taxon>
        <taxon>Hexapoda</taxon>
        <taxon>Insecta</taxon>
        <taxon>Pterygota</taxon>
        <taxon>Neoptera</taxon>
        <taxon>Endopterygota</taxon>
        <taxon>Diptera</taxon>
        <taxon>Brachycera</taxon>
        <taxon>Muscomorpha</taxon>
        <taxon>Ephydroidea</taxon>
        <taxon>Drosophilidae</taxon>
        <taxon>Drosophila</taxon>
        <taxon>Sophophora</taxon>
    </lineage>
</organism>
<protein>
    <submittedName>
        <fullName evidence="4">Uncharacterized protein LOC108048183</fullName>
    </submittedName>
</protein>
<dbReference type="Pfam" id="PF06477">
    <property type="entry name" value="DUF1091"/>
    <property type="match status" value="1"/>
</dbReference>
<dbReference type="InterPro" id="IPR006601">
    <property type="entry name" value="Uncharacterised_DM11_DROME"/>
</dbReference>
<dbReference type="GeneID" id="108048183"/>
<keyword evidence="3" id="KW-1185">Reference proteome</keyword>
<reference evidence="4" key="2">
    <citation type="submission" date="2025-04" db="UniProtKB">
        <authorList>
            <consortium name="RefSeq"/>
        </authorList>
    </citation>
    <scope>IDENTIFICATION</scope>
</reference>
<evidence type="ECO:0000313" key="3">
    <source>
        <dbReference type="Proteomes" id="UP001652680"/>
    </source>
</evidence>
<accession>A0A6P4F582</accession>
<dbReference type="AlphaFoldDB" id="A0A6P4F582"/>
<dbReference type="InterPro" id="IPR010512">
    <property type="entry name" value="DUF1091"/>
</dbReference>
<sequence length="198" mass="22594">MFSTLLVVVVGVTKIWATDYIMLIEDSDIYTPCTEGPPGSIPLNEAFDVTVMEANVDAEGIHVSGNVTSKMSTPRSDRISARLSVLHYNRGSWEPTVFNSHTPDFCAAMFNPREFWFKYWFKNFQNREEIQEKCLGTKGTVLVYEPFIVIPRLDNVMGPTVQGRYKAVFLFEVFDENNVQRDISVCFEVTGEVEKVRK</sequence>
<dbReference type="EnsemblMetazoa" id="XM_017128695.1">
    <property type="protein sequence ID" value="XP_016984184.1"/>
    <property type="gene ID" value="LOC108048183"/>
</dbReference>
<feature type="chain" id="PRO_5028260049" evidence="1">
    <location>
        <begin position="18"/>
        <end position="198"/>
    </location>
</feature>
<name>A0A6P4F582_DRORH</name>
<reference evidence="3" key="1">
    <citation type="journal article" date="2021" name="Elife">
        <title>Highly contiguous assemblies of 101 drosophilid genomes.</title>
        <authorList>
            <person name="Kim B.Y."/>
            <person name="Wang J.R."/>
            <person name="Miller D.E."/>
            <person name="Barmina O."/>
            <person name="Delaney E."/>
            <person name="Thompson A."/>
            <person name="Comeault A.A."/>
            <person name="Peede D."/>
            <person name="D'Agostino E.R."/>
            <person name="Pelaez J."/>
            <person name="Aguilar J.M."/>
            <person name="Haji D."/>
            <person name="Matsunaga T."/>
            <person name="Armstrong E.E."/>
            <person name="Zych M."/>
            <person name="Ogawa Y."/>
            <person name="Stamenkovic-Radak M."/>
            <person name="Jelic M."/>
            <person name="Veselinovic M.S."/>
            <person name="Tanaskovic M."/>
            <person name="Eric P."/>
            <person name="Gao J.J."/>
            <person name="Katoh T.K."/>
            <person name="Toda M.J."/>
            <person name="Watabe H."/>
            <person name="Watada M."/>
            <person name="Davis J.S."/>
            <person name="Moyle L.C."/>
            <person name="Manoli G."/>
            <person name="Bertolini E."/>
            <person name="Kostal V."/>
            <person name="Hawley R.S."/>
            <person name="Takahashi A."/>
            <person name="Jones C.D."/>
            <person name="Price D.K."/>
            <person name="Whiteman N."/>
            <person name="Kopp A."/>
            <person name="Matute D.R."/>
            <person name="Petrov D.A."/>
        </authorList>
    </citation>
    <scope>NUCLEOTIDE SEQUENCE [LARGE SCALE GENOMIC DNA]</scope>
</reference>
<proteinExistence type="predicted"/>
<dbReference type="SMART" id="SM00675">
    <property type="entry name" value="DM11"/>
    <property type="match status" value="1"/>
</dbReference>
<evidence type="ECO:0000256" key="1">
    <source>
        <dbReference type="SAM" id="SignalP"/>
    </source>
</evidence>